<dbReference type="InterPro" id="IPR013785">
    <property type="entry name" value="Aldolase_TIM"/>
</dbReference>
<keyword evidence="4 6" id="KW-0408">Iron</keyword>
<protein>
    <submittedName>
        <fullName evidence="8">Molybdenum cofactor biosynthesis protein A</fullName>
    </submittedName>
</protein>
<dbReference type="Pfam" id="PF04055">
    <property type="entry name" value="Radical_SAM"/>
    <property type="match status" value="1"/>
</dbReference>
<feature type="binding site" evidence="6">
    <location>
        <position position="83"/>
    </location>
    <ligand>
        <name>[4Fe-4S] cluster</name>
        <dbReference type="ChEBI" id="CHEBI:49883"/>
        <note>4Fe-4S-S-AdoMet</note>
    </ligand>
</feature>
<organism evidence="8 9">
    <name type="scientific">Clostridium luticellarii</name>
    <dbReference type="NCBI Taxonomy" id="1691940"/>
    <lineage>
        <taxon>Bacteria</taxon>
        <taxon>Bacillati</taxon>
        <taxon>Bacillota</taxon>
        <taxon>Clostridia</taxon>
        <taxon>Eubacteriales</taxon>
        <taxon>Clostridiaceae</taxon>
        <taxon>Clostridium</taxon>
    </lineage>
</organism>
<dbReference type="GO" id="GO:0003824">
    <property type="term" value="F:catalytic activity"/>
    <property type="evidence" value="ECO:0007669"/>
    <property type="project" value="InterPro"/>
</dbReference>
<gene>
    <name evidence="8" type="ORF">CLLU_11550</name>
</gene>
<dbReference type="PROSITE" id="PS51918">
    <property type="entry name" value="RADICAL_SAM"/>
    <property type="match status" value="1"/>
</dbReference>
<dbReference type="SFLD" id="SFLDS00029">
    <property type="entry name" value="Radical_SAM"/>
    <property type="match status" value="1"/>
</dbReference>
<proteinExistence type="predicted"/>
<evidence type="ECO:0000256" key="1">
    <source>
        <dbReference type="ARBA" id="ARBA00022485"/>
    </source>
</evidence>
<evidence type="ECO:0000313" key="8">
    <source>
        <dbReference type="EMBL" id="PRR85813.1"/>
    </source>
</evidence>
<keyword evidence="9" id="KW-1185">Reference proteome</keyword>
<dbReference type="GO" id="GO:0051539">
    <property type="term" value="F:4 iron, 4 sulfur cluster binding"/>
    <property type="evidence" value="ECO:0007669"/>
    <property type="project" value="UniProtKB-KW"/>
</dbReference>
<evidence type="ECO:0000313" key="9">
    <source>
        <dbReference type="Proteomes" id="UP000237798"/>
    </source>
</evidence>
<dbReference type="AlphaFoldDB" id="A0A2T0BPL5"/>
<evidence type="ECO:0000256" key="4">
    <source>
        <dbReference type="ARBA" id="ARBA00023004"/>
    </source>
</evidence>
<dbReference type="OrthoDB" id="9778883at2"/>
<keyword evidence="2 6" id="KW-0949">S-adenosyl-L-methionine</keyword>
<keyword evidence="5 6" id="KW-0411">Iron-sulfur</keyword>
<accession>A0A2T0BPL5</accession>
<reference evidence="8 9" key="1">
    <citation type="submission" date="2018-03" db="EMBL/GenBank/DDBJ databases">
        <title>Genome sequence of Clostridium luticellarii DSM 29923.</title>
        <authorList>
            <person name="Poehlein A."/>
            <person name="Daniel R."/>
        </authorList>
    </citation>
    <scope>NUCLEOTIDE SEQUENCE [LARGE SCALE GENOMIC DNA]</scope>
    <source>
        <strain evidence="8 9">DSM 29923</strain>
    </source>
</reference>
<dbReference type="InterPro" id="IPR058240">
    <property type="entry name" value="rSAM_sf"/>
</dbReference>
<name>A0A2T0BPL5_9CLOT</name>
<evidence type="ECO:0000256" key="5">
    <source>
        <dbReference type="ARBA" id="ARBA00023014"/>
    </source>
</evidence>
<dbReference type="CDD" id="cd01335">
    <property type="entry name" value="Radical_SAM"/>
    <property type="match status" value="1"/>
</dbReference>
<dbReference type="SFLD" id="SFLDG01101">
    <property type="entry name" value="Uncharacterised_Radical_SAM_Su"/>
    <property type="match status" value="1"/>
</dbReference>
<evidence type="ECO:0000256" key="6">
    <source>
        <dbReference type="PIRSR" id="PIRSR004869-50"/>
    </source>
</evidence>
<dbReference type="PIRSF" id="PIRSF004869">
    <property type="entry name" value="PflX_prd"/>
    <property type="match status" value="1"/>
</dbReference>
<feature type="domain" description="Radical SAM core" evidence="7">
    <location>
        <begin position="67"/>
        <end position="285"/>
    </location>
</feature>
<comment type="caution">
    <text evidence="8">The sequence shown here is derived from an EMBL/GenBank/DDBJ whole genome shotgun (WGS) entry which is preliminary data.</text>
</comment>
<dbReference type="SUPFAM" id="SSF102114">
    <property type="entry name" value="Radical SAM enzymes"/>
    <property type="match status" value="1"/>
</dbReference>
<dbReference type="InterPro" id="IPR016431">
    <property type="entry name" value="Pyrv-formate_lyase-activ_prd"/>
</dbReference>
<dbReference type="RefSeq" id="WP_106008622.1">
    <property type="nucleotide sequence ID" value="NZ_JALCPJ010000003.1"/>
</dbReference>
<dbReference type="NCBIfam" id="TIGR04337">
    <property type="entry name" value="AmmeMemoSam_rS"/>
    <property type="match status" value="1"/>
</dbReference>
<dbReference type="PANTHER" id="PTHR30352">
    <property type="entry name" value="PYRUVATE FORMATE-LYASE-ACTIVATING ENZYME"/>
    <property type="match status" value="1"/>
</dbReference>
<keyword evidence="3 6" id="KW-0479">Metal-binding</keyword>
<dbReference type="Gene3D" id="3.20.20.70">
    <property type="entry name" value="Aldolase class I"/>
    <property type="match status" value="1"/>
</dbReference>
<evidence type="ECO:0000259" key="7">
    <source>
        <dbReference type="PROSITE" id="PS51918"/>
    </source>
</evidence>
<feature type="binding site" evidence="6">
    <location>
        <position position="87"/>
    </location>
    <ligand>
        <name>[4Fe-4S] cluster</name>
        <dbReference type="ChEBI" id="CHEBI:49883"/>
        <note>4Fe-4S-S-AdoMet</note>
    </ligand>
</feature>
<sequence length="285" mass="32759">MKKEAEFYEKLNSNRVHCCLCPHNCAIDENDFGKCRVRSNKGGKLFTVNYGEITSLSLDPIEKKPLYYFRPSTYILSAGSFGCNFTCSFCQNYIISQFRAKSRFIPPEQLIKAVLTTEDNIGIAFTYNEPTIWYEYVYDCAKLLKETDKNFSVVLVTNGYINEKPLRKLIPYVDAMNIDLKSSSNKYYRDICGGDLTPVLNTIKISAESCHVEITNLLVTCENDNLDEVKFIAQFLNSIDRNIPLHLTRYFPRYKFDNPPTDMKFMLKAKETASAYLNRVCLGNI</sequence>
<dbReference type="InterPro" id="IPR007197">
    <property type="entry name" value="rSAM"/>
</dbReference>
<feature type="binding site" evidence="6">
    <location>
        <position position="90"/>
    </location>
    <ligand>
        <name>[4Fe-4S] cluster</name>
        <dbReference type="ChEBI" id="CHEBI:49883"/>
        <note>4Fe-4S-S-AdoMet</note>
    </ligand>
</feature>
<dbReference type="PANTHER" id="PTHR30352:SF5">
    <property type="entry name" value="PYRUVATE FORMATE-LYASE 1-ACTIVATING ENZYME"/>
    <property type="match status" value="1"/>
</dbReference>
<evidence type="ECO:0000256" key="3">
    <source>
        <dbReference type="ARBA" id="ARBA00022723"/>
    </source>
</evidence>
<comment type="cofactor">
    <cofactor evidence="6">
        <name>[4Fe-4S] cluster</name>
        <dbReference type="ChEBI" id="CHEBI:49883"/>
    </cofactor>
    <text evidence="6">Binds 1 [4Fe-4S] cluster. The cluster is coordinated with 3 cysteines and an exchangeable S-adenosyl-L-methionine.</text>
</comment>
<dbReference type="GO" id="GO:0046872">
    <property type="term" value="F:metal ion binding"/>
    <property type="evidence" value="ECO:0007669"/>
    <property type="project" value="UniProtKB-KW"/>
</dbReference>
<dbReference type="EMBL" id="PVXP01000011">
    <property type="protein sequence ID" value="PRR85813.1"/>
    <property type="molecule type" value="Genomic_DNA"/>
</dbReference>
<keyword evidence="1" id="KW-0004">4Fe-4S</keyword>
<dbReference type="InterPro" id="IPR027596">
    <property type="entry name" value="AmmeMemoSam_rS"/>
</dbReference>
<dbReference type="Proteomes" id="UP000237798">
    <property type="component" value="Unassembled WGS sequence"/>
</dbReference>
<dbReference type="InterPro" id="IPR034457">
    <property type="entry name" value="Organic_radical-activating"/>
</dbReference>
<evidence type="ECO:0000256" key="2">
    <source>
        <dbReference type="ARBA" id="ARBA00022691"/>
    </source>
</evidence>